<evidence type="ECO:0000313" key="1">
    <source>
        <dbReference type="EMBL" id="KAH7833507.1"/>
    </source>
</evidence>
<gene>
    <name evidence="1" type="ORF">Vadar_007025</name>
</gene>
<proteinExistence type="predicted"/>
<evidence type="ECO:0000313" key="2">
    <source>
        <dbReference type="Proteomes" id="UP000828048"/>
    </source>
</evidence>
<protein>
    <submittedName>
        <fullName evidence="1">Uncharacterized protein</fullName>
    </submittedName>
</protein>
<keyword evidence="2" id="KW-1185">Reference proteome</keyword>
<sequence length="184" mass="20844">MQLALKNMANLSVPGSEIPAWFTPEVVFYSKPRNRVIKAVIVGLVISINHQTLDVLRDQLPVEADIQIRDDLRDQLPEVVDSKIKILRGNKPEPLYSTVPQWHPLILLLQEGDQIQVVRRNPPVVKGVQLKKCGIHLVFENDDDYDGEENWLHESQQSVSQKLAMFIGSSEEGSRILDNMSEGE</sequence>
<dbReference type="EMBL" id="CM037152">
    <property type="protein sequence ID" value="KAH7833507.1"/>
    <property type="molecule type" value="Genomic_DNA"/>
</dbReference>
<organism evidence="1 2">
    <name type="scientific">Vaccinium darrowii</name>
    <dbReference type="NCBI Taxonomy" id="229202"/>
    <lineage>
        <taxon>Eukaryota</taxon>
        <taxon>Viridiplantae</taxon>
        <taxon>Streptophyta</taxon>
        <taxon>Embryophyta</taxon>
        <taxon>Tracheophyta</taxon>
        <taxon>Spermatophyta</taxon>
        <taxon>Magnoliopsida</taxon>
        <taxon>eudicotyledons</taxon>
        <taxon>Gunneridae</taxon>
        <taxon>Pentapetalae</taxon>
        <taxon>asterids</taxon>
        <taxon>Ericales</taxon>
        <taxon>Ericaceae</taxon>
        <taxon>Vaccinioideae</taxon>
        <taxon>Vaccinieae</taxon>
        <taxon>Vaccinium</taxon>
    </lineage>
</organism>
<name>A0ACB7WYJ7_9ERIC</name>
<accession>A0ACB7WYJ7</accession>
<comment type="caution">
    <text evidence="1">The sequence shown here is derived from an EMBL/GenBank/DDBJ whole genome shotgun (WGS) entry which is preliminary data.</text>
</comment>
<dbReference type="Proteomes" id="UP000828048">
    <property type="component" value="Chromosome 2"/>
</dbReference>
<reference evidence="1 2" key="1">
    <citation type="journal article" date="2021" name="Hortic Res">
        <title>High-quality reference genome and annotation aids understanding of berry development for evergreen blueberry (Vaccinium darrowii).</title>
        <authorList>
            <person name="Yu J."/>
            <person name="Hulse-Kemp A.M."/>
            <person name="Babiker E."/>
            <person name="Staton M."/>
        </authorList>
    </citation>
    <scope>NUCLEOTIDE SEQUENCE [LARGE SCALE GENOMIC DNA]</scope>
    <source>
        <strain evidence="2">cv. NJ 8807/NJ 8810</strain>
        <tissue evidence="1">Young leaf</tissue>
    </source>
</reference>